<dbReference type="InterPro" id="IPR001091">
    <property type="entry name" value="RM_Methyltransferase"/>
</dbReference>
<dbReference type="InterPro" id="IPR017985">
    <property type="entry name" value="MeTrfase_CN4_CS"/>
</dbReference>
<name>A0A0U2IWP3_9BACT</name>
<evidence type="ECO:0000256" key="7">
    <source>
        <dbReference type="ARBA" id="ARBA00049120"/>
    </source>
</evidence>
<dbReference type="Gene3D" id="3.40.50.150">
    <property type="entry name" value="Vaccinia Virus protein VP39"/>
    <property type="match status" value="1"/>
</dbReference>
<reference evidence="10" key="1">
    <citation type="journal article" date="2016" name="ISME J.">
        <title>Functional metagenomic screen reveals new and diverse microbial rhodopsins.</title>
        <authorList>
            <person name="Pushkarev A."/>
            <person name="Beja O."/>
        </authorList>
    </citation>
    <scope>NUCLEOTIDE SEQUENCE</scope>
</reference>
<proteinExistence type="inferred from homology"/>
<dbReference type="GO" id="GO:0032259">
    <property type="term" value="P:methylation"/>
    <property type="evidence" value="ECO:0007669"/>
    <property type="project" value="UniProtKB-KW"/>
</dbReference>
<keyword evidence="4" id="KW-0949">S-adenosyl-L-methionine</keyword>
<evidence type="ECO:0000256" key="1">
    <source>
        <dbReference type="ARBA" id="ARBA00010203"/>
    </source>
</evidence>
<dbReference type="AlphaFoldDB" id="A0A0U2IWP3"/>
<accession>A0A0U2IWP3</accession>
<comment type="catalytic activity">
    <reaction evidence="7">
        <text>a 2'-deoxycytidine in DNA + S-adenosyl-L-methionine = an N(4)-methyl-2'-deoxycytidine in DNA + S-adenosyl-L-homocysteine + H(+)</text>
        <dbReference type="Rhea" id="RHEA:16857"/>
        <dbReference type="Rhea" id="RHEA-COMP:11369"/>
        <dbReference type="Rhea" id="RHEA-COMP:13674"/>
        <dbReference type="ChEBI" id="CHEBI:15378"/>
        <dbReference type="ChEBI" id="CHEBI:57856"/>
        <dbReference type="ChEBI" id="CHEBI:59789"/>
        <dbReference type="ChEBI" id="CHEBI:85452"/>
        <dbReference type="ChEBI" id="CHEBI:137933"/>
        <dbReference type="EC" id="2.1.1.113"/>
    </reaction>
</comment>
<dbReference type="Pfam" id="PF01555">
    <property type="entry name" value="N6_N4_Mtase"/>
    <property type="match status" value="1"/>
</dbReference>
<dbReference type="PROSITE" id="PS00093">
    <property type="entry name" value="N4_MTASE"/>
    <property type="match status" value="1"/>
</dbReference>
<protein>
    <recommendedName>
        <fullName evidence="8">Methyltransferase</fullName>
        <ecNumber evidence="8">2.1.1.-</ecNumber>
    </recommendedName>
</protein>
<dbReference type="EMBL" id="KT201089">
    <property type="protein sequence ID" value="ALS56162.1"/>
    <property type="molecule type" value="Genomic_DNA"/>
</dbReference>
<dbReference type="GO" id="GO:0009307">
    <property type="term" value="P:DNA restriction-modification system"/>
    <property type="evidence" value="ECO:0007669"/>
    <property type="project" value="UniProtKB-KW"/>
</dbReference>
<keyword evidence="2 10" id="KW-0489">Methyltransferase</keyword>
<keyword evidence="6" id="KW-0238">DNA-binding</keyword>
<evidence type="ECO:0000256" key="3">
    <source>
        <dbReference type="ARBA" id="ARBA00022679"/>
    </source>
</evidence>
<evidence type="ECO:0000259" key="9">
    <source>
        <dbReference type="Pfam" id="PF01555"/>
    </source>
</evidence>
<feature type="domain" description="DNA methylase N-4/N-6" evidence="9">
    <location>
        <begin position="59"/>
        <end position="271"/>
    </location>
</feature>
<keyword evidence="3" id="KW-0808">Transferase</keyword>
<dbReference type="PRINTS" id="PR00508">
    <property type="entry name" value="S21N4MTFRASE"/>
</dbReference>
<evidence type="ECO:0000313" key="10">
    <source>
        <dbReference type="EMBL" id="ALS56162.1"/>
    </source>
</evidence>
<dbReference type="PANTHER" id="PTHR13370">
    <property type="entry name" value="RNA METHYLASE-RELATED"/>
    <property type="match status" value="1"/>
</dbReference>
<organism evidence="10">
    <name type="scientific">uncultured bacterium EIL26B11</name>
    <dbReference type="NCBI Taxonomy" id="1768201"/>
    <lineage>
        <taxon>Bacteria</taxon>
        <taxon>environmental samples</taxon>
    </lineage>
</organism>
<sequence length="279" mass="31863">MKKNSFFKSGSGARKAFVSNFQDKTELKEVIDSNNKSKISDEIFHKSSENMEELEDNSVSLTVTSPPYNIGKDSDLDLTDDEYWSMMENIFKETYRVTESGGRLVVNVANLGRKPYIPFSKYFTELLIETGFIMRGEIIWQKSKGANANFAWGSWLSASNPVIRDIHEYCLVFSKDSLKKSTQGESSLEKEEFMESTLSIWNINPARAKKIGHPAPFPIELPQKFINLYTYKNDLILDPFLGSGTTAIAAKLLERNFVGYEIEEEYIQIAKNRLKKEIN</sequence>
<dbReference type="GO" id="GO:0003677">
    <property type="term" value="F:DNA binding"/>
    <property type="evidence" value="ECO:0007669"/>
    <property type="project" value="UniProtKB-KW"/>
</dbReference>
<evidence type="ECO:0000256" key="8">
    <source>
        <dbReference type="RuleBase" id="RU362026"/>
    </source>
</evidence>
<evidence type="ECO:0000256" key="2">
    <source>
        <dbReference type="ARBA" id="ARBA00022603"/>
    </source>
</evidence>
<comment type="similarity">
    <text evidence="1">Belongs to the N(4)/N(6)-methyltransferase family. N(4) subfamily.</text>
</comment>
<dbReference type="InterPro" id="IPR002941">
    <property type="entry name" value="DNA_methylase_N4/N6"/>
</dbReference>
<evidence type="ECO:0000256" key="4">
    <source>
        <dbReference type="ARBA" id="ARBA00022691"/>
    </source>
</evidence>
<dbReference type="PANTHER" id="PTHR13370:SF24">
    <property type="entry name" value="TYPE III RESTRICTION-MODIFICATION ENZYME STYLTI MOD SUBUNIT"/>
    <property type="match status" value="1"/>
</dbReference>
<evidence type="ECO:0000256" key="5">
    <source>
        <dbReference type="ARBA" id="ARBA00022747"/>
    </source>
</evidence>
<keyword evidence="5" id="KW-0680">Restriction system</keyword>
<dbReference type="GO" id="GO:0015667">
    <property type="term" value="F:site-specific DNA-methyltransferase (cytosine-N4-specific) activity"/>
    <property type="evidence" value="ECO:0007669"/>
    <property type="project" value="UniProtKB-EC"/>
</dbReference>
<dbReference type="SUPFAM" id="SSF53335">
    <property type="entry name" value="S-adenosyl-L-methionine-dependent methyltransferases"/>
    <property type="match status" value="1"/>
</dbReference>
<dbReference type="GO" id="GO:0008170">
    <property type="term" value="F:N-methyltransferase activity"/>
    <property type="evidence" value="ECO:0007669"/>
    <property type="project" value="InterPro"/>
</dbReference>
<dbReference type="GO" id="GO:0005737">
    <property type="term" value="C:cytoplasm"/>
    <property type="evidence" value="ECO:0007669"/>
    <property type="project" value="TreeGrafter"/>
</dbReference>
<dbReference type="EC" id="2.1.1.-" evidence="8"/>
<dbReference type="InterPro" id="IPR029063">
    <property type="entry name" value="SAM-dependent_MTases_sf"/>
</dbReference>
<evidence type="ECO:0000256" key="6">
    <source>
        <dbReference type="ARBA" id="ARBA00023125"/>
    </source>
</evidence>